<reference evidence="1 2" key="1">
    <citation type="submission" date="2020-08" db="EMBL/GenBank/DDBJ databases">
        <title>Genomic Encyclopedia of Type Strains, Phase IV (KMG-IV): sequencing the most valuable type-strain genomes for metagenomic binning, comparative biology and taxonomic classification.</title>
        <authorList>
            <person name="Goeker M."/>
        </authorList>
    </citation>
    <scope>NUCLEOTIDE SEQUENCE [LARGE SCALE GENOMIC DNA]</scope>
    <source>
        <strain evidence="1 2">DSM 13481</strain>
    </source>
</reference>
<gene>
    <name evidence="1" type="ORF">HNP65_000077</name>
</gene>
<evidence type="ECO:0000313" key="1">
    <source>
        <dbReference type="EMBL" id="MBB6061655.1"/>
    </source>
</evidence>
<dbReference type="Proteomes" id="UP000555828">
    <property type="component" value="Unassembled WGS sequence"/>
</dbReference>
<evidence type="ECO:0000313" key="2">
    <source>
        <dbReference type="Proteomes" id="UP000555828"/>
    </source>
</evidence>
<dbReference type="AlphaFoldDB" id="A0A841GI37"/>
<sequence length="173" mass="20020">MKRAIIYTLLLAMFLFFWGCNYERDNNCISIGIDKYCLQDNDEIISVNTNFGYLIGNQKNLIYFEGVSQSGGVDIEDSLNKARIDAALKMIDFFGVKIGTYNGNVKINYGSISKVSLKIIKILNSSLEYLVFRRNRGNFYEIHTILIYIPGNKKFIPIYEDEFSKKLWQYANQ</sequence>
<dbReference type="EMBL" id="JACHEX010000001">
    <property type="protein sequence ID" value="MBB6061655.1"/>
    <property type="molecule type" value="Genomic_DNA"/>
</dbReference>
<accession>A0A841GI37</accession>
<keyword evidence="2" id="KW-1185">Reference proteome</keyword>
<dbReference type="RefSeq" id="WP_184618433.1">
    <property type="nucleotide sequence ID" value="NZ_JACHEX010000001.1"/>
</dbReference>
<protein>
    <submittedName>
        <fullName evidence="1">Uncharacterized protein</fullName>
    </submittedName>
</protein>
<name>A0A841GI37_9BACT</name>
<proteinExistence type="predicted"/>
<organism evidence="1 2">
    <name type="scientific">Thermosipho japonicus</name>
    <dbReference type="NCBI Taxonomy" id="90323"/>
    <lineage>
        <taxon>Bacteria</taxon>
        <taxon>Thermotogati</taxon>
        <taxon>Thermotogota</taxon>
        <taxon>Thermotogae</taxon>
        <taxon>Thermotogales</taxon>
        <taxon>Fervidobacteriaceae</taxon>
        <taxon>Thermosipho</taxon>
    </lineage>
</organism>
<comment type="caution">
    <text evidence="1">The sequence shown here is derived from an EMBL/GenBank/DDBJ whole genome shotgun (WGS) entry which is preliminary data.</text>
</comment>